<evidence type="ECO:0000256" key="1">
    <source>
        <dbReference type="ARBA" id="ARBA00023015"/>
    </source>
</evidence>
<dbReference type="CDD" id="cd01392">
    <property type="entry name" value="HTH_LacI"/>
    <property type="match status" value="1"/>
</dbReference>
<gene>
    <name evidence="5" type="primary">galR</name>
    <name evidence="5" type="ORF">NCTC3166_00823</name>
</gene>
<dbReference type="PANTHER" id="PTHR30146">
    <property type="entry name" value="LACI-RELATED TRANSCRIPTIONAL REPRESSOR"/>
    <property type="match status" value="1"/>
</dbReference>
<dbReference type="GO" id="GO:0000976">
    <property type="term" value="F:transcription cis-regulatory region binding"/>
    <property type="evidence" value="ECO:0007669"/>
    <property type="project" value="TreeGrafter"/>
</dbReference>
<keyword evidence="6" id="KW-1185">Reference proteome</keyword>
<dbReference type="Pfam" id="PF13377">
    <property type="entry name" value="Peripla_BP_3"/>
    <property type="match status" value="1"/>
</dbReference>
<evidence type="ECO:0000313" key="6">
    <source>
        <dbReference type="Proteomes" id="UP000270025"/>
    </source>
</evidence>
<dbReference type="Proteomes" id="UP000270025">
    <property type="component" value="Chromosome"/>
</dbReference>
<dbReference type="SUPFAM" id="SSF53822">
    <property type="entry name" value="Periplasmic binding protein-like I"/>
    <property type="match status" value="1"/>
</dbReference>
<sequence>MATLKDIASLANVSIATVSRVLNQDTSLSVTEETRHRILTVADELGYTRHQKSGNFKKEKQQIVIIQWKSEEGELDDLYYYNIRLGIEKRAQDLDYGILRYFNDIPFRLGEEIVGVLCIGKFSRVQIIELEKLAKPLVFVDSNTLNQGHPCVTTEFENAVQTALHYLRKQGCQTIGLLTGEEKTTDLSESIPDPRRRAYRNYCIERNMYHPELILTGSFTAQSGYDLISSQLQSGSPLPDAYFAASDSLAIGALRAFQEAGIKVPDNIQLISFNDTSLAKQVFPPLSTITVFTEEMGRTAMDVLNKQVLAPREIPTLTMLGTKLTLRESTKNG</sequence>
<dbReference type="SMART" id="SM00354">
    <property type="entry name" value="HTH_LACI"/>
    <property type="match status" value="1"/>
</dbReference>
<dbReference type="EMBL" id="LR134266">
    <property type="protein sequence ID" value="VED67008.1"/>
    <property type="molecule type" value="Genomic_DNA"/>
</dbReference>
<evidence type="ECO:0000256" key="2">
    <source>
        <dbReference type="ARBA" id="ARBA00023125"/>
    </source>
</evidence>
<dbReference type="Gene3D" id="3.40.50.2300">
    <property type="match status" value="2"/>
</dbReference>
<dbReference type="Pfam" id="PF00356">
    <property type="entry name" value="LacI"/>
    <property type="match status" value="1"/>
</dbReference>
<dbReference type="Gene3D" id="1.10.260.40">
    <property type="entry name" value="lambda repressor-like DNA-binding domains"/>
    <property type="match status" value="1"/>
</dbReference>
<dbReference type="SUPFAM" id="SSF47413">
    <property type="entry name" value="lambda repressor-like DNA-binding domains"/>
    <property type="match status" value="1"/>
</dbReference>
<dbReference type="PROSITE" id="PS00356">
    <property type="entry name" value="HTH_LACI_1"/>
    <property type="match status" value="1"/>
</dbReference>
<organism evidence="5 6">
    <name type="scientific">Streptococcus viridans</name>
    <dbReference type="NCBI Taxonomy" id="78535"/>
    <lineage>
        <taxon>Bacteria</taxon>
        <taxon>Bacillati</taxon>
        <taxon>Bacillota</taxon>
        <taxon>Bacilli</taxon>
        <taxon>Lactobacillales</taxon>
        <taxon>Streptococcaceae</taxon>
        <taxon>Streptococcus</taxon>
    </lineage>
</organism>
<dbReference type="AlphaFoldDB" id="A0A3S4PXR9"/>
<protein>
    <submittedName>
        <fullName evidence="5">Galctose operon repressor protein</fullName>
    </submittedName>
</protein>
<reference evidence="5 6" key="1">
    <citation type="submission" date="2018-12" db="EMBL/GenBank/DDBJ databases">
        <authorList>
            <consortium name="Pathogen Informatics"/>
        </authorList>
    </citation>
    <scope>NUCLEOTIDE SEQUENCE [LARGE SCALE GENOMIC DNA]</scope>
    <source>
        <strain evidence="5 6">NCTC3166</strain>
    </source>
</reference>
<dbReference type="PANTHER" id="PTHR30146:SF149">
    <property type="entry name" value="HTH-TYPE TRANSCRIPTIONAL REGULATOR EBGR"/>
    <property type="match status" value="1"/>
</dbReference>
<evidence type="ECO:0000259" key="4">
    <source>
        <dbReference type="PROSITE" id="PS50932"/>
    </source>
</evidence>
<dbReference type="CDD" id="cd01544">
    <property type="entry name" value="PBP1_GalR"/>
    <property type="match status" value="1"/>
</dbReference>
<feature type="domain" description="HTH lacI-type" evidence="4">
    <location>
        <begin position="2"/>
        <end position="58"/>
    </location>
</feature>
<name>A0A3S4PXR9_9STRE</name>
<dbReference type="InterPro" id="IPR028082">
    <property type="entry name" value="Peripla_BP_I"/>
</dbReference>
<keyword evidence="1" id="KW-0805">Transcription regulation</keyword>
<evidence type="ECO:0000313" key="5">
    <source>
        <dbReference type="EMBL" id="VED67008.1"/>
    </source>
</evidence>
<dbReference type="PROSITE" id="PS50932">
    <property type="entry name" value="HTH_LACI_2"/>
    <property type="match status" value="1"/>
</dbReference>
<dbReference type="GO" id="GO:0003700">
    <property type="term" value="F:DNA-binding transcription factor activity"/>
    <property type="evidence" value="ECO:0007669"/>
    <property type="project" value="TreeGrafter"/>
</dbReference>
<dbReference type="PRINTS" id="PR00036">
    <property type="entry name" value="HTHLACI"/>
</dbReference>
<keyword evidence="3" id="KW-0804">Transcription</keyword>
<dbReference type="InterPro" id="IPR000843">
    <property type="entry name" value="HTH_LacI"/>
</dbReference>
<dbReference type="RefSeq" id="WP_126404073.1">
    <property type="nucleotide sequence ID" value="NZ_LR134266.1"/>
</dbReference>
<proteinExistence type="predicted"/>
<dbReference type="InterPro" id="IPR010982">
    <property type="entry name" value="Lambda_DNA-bd_dom_sf"/>
</dbReference>
<dbReference type="KEGG" id="svf:NCTC3166_00823"/>
<evidence type="ECO:0000256" key="3">
    <source>
        <dbReference type="ARBA" id="ARBA00023163"/>
    </source>
</evidence>
<dbReference type="InterPro" id="IPR046335">
    <property type="entry name" value="LacI/GalR-like_sensor"/>
</dbReference>
<keyword evidence="2" id="KW-0238">DNA-binding</keyword>
<accession>A0A3S4PXR9</accession>